<dbReference type="AlphaFoldDB" id="A0A0M0LAS1"/>
<evidence type="ECO:0000313" key="2">
    <source>
        <dbReference type="Proteomes" id="UP000036867"/>
    </source>
</evidence>
<protein>
    <submittedName>
        <fullName evidence="1">Sporulation protein</fullName>
    </submittedName>
</protein>
<dbReference type="InterPro" id="IPR014197">
    <property type="entry name" value="Sporulation_prot_YunB"/>
</dbReference>
<dbReference type="Pfam" id="PF09560">
    <property type="entry name" value="Spore_YunB"/>
    <property type="match status" value="1"/>
</dbReference>
<dbReference type="GeneID" id="301138218"/>
<gene>
    <name evidence="1" type="ORF">AMD00_19160</name>
</gene>
<dbReference type="NCBIfam" id="TIGR02832">
    <property type="entry name" value="spo_yunB"/>
    <property type="match status" value="1"/>
</dbReference>
<dbReference type="PIRSF" id="PIRSF021383">
    <property type="entry name" value="YunB"/>
    <property type="match status" value="1"/>
</dbReference>
<sequence>MRLPKHRRRLLVQKRQKRSRLLPLFIISFFVMIVLLFYLVNIRLMPTYLRYAETQTNRIASEVISKAINSRTANVLDVNDIIEEVPGEDTKMTKFNSEIINRVMAETYTLVQEHLEDAESGNLSKLPKYDDIEYDANAMQEDGGVVFFVPLGQATNLPLLGNLGPKIPIRFHVIGKINTNVETDIQEFGINNALVKVQIHLSVNVQVIVPFASKSTTVEQRIPVAIGMLKGTVPNIYTTGGGTQPSVEVPIKIQ</sequence>
<dbReference type="STRING" id="263475.AMD00_19160"/>
<dbReference type="Proteomes" id="UP000036867">
    <property type="component" value="Unassembled WGS sequence"/>
</dbReference>
<name>A0A0M0LAS1_9BACL</name>
<accession>A0A0M0LAS1</accession>
<organism evidence="1 2">
    <name type="scientific">Viridibacillus arvi</name>
    <dbReference type="NCBI Taxonomy" id="263475"/>
    <lineage>
        <taxon>Bacteria</taxon>
        <taxon>Bacillati</taxon>
        <taxon>Bacillota</taxon>
        <taxon>Bacilli</taxon>
        <taxon>Bacillales</taxon>
        <taxon>Caryophanaceae</taxon>
        <taxon>Viridibacillus</taxon>
    </lineage>
</organism>
<reference evidence="2" key="1">
    <citation type="submission" date="2015-08" db="EMBL/GenBank/DDBJ databases">
        <title>Fjat-10028 dsm 16317.</title>
        <authorList>
            <person name="Liu B."/>
            <person name="Wang J."/>
            <person name="Zhu Y."/>
            <person name="Liu G."/>
            <person name="Chen Q."/>
            <person name="Chen Z."/>
            <person name="Lan J."/>
            <person name="Che J."/>
            <person name="Ge C."/>
            <person name="Shi H."/>
            <person name="Pan Z."/>
            <person name="Liu X."/>
        </authorList>
    </citation>
    <scope>NUCLEOTIDE SEQUENCE [LARGE SCALE GENOMIC DNA]</scope>
    <source>
        <strain evidence="2">DSM 16317</strain>
    </source>
</reference>
<dbReference type="RefSeq" id="WP_053418634.1">
    <property type="nucleotide sequence ID" value="NZ_JBCMHV010000017.1"/>
</dbReference>
<comment type="caution">
    <text evidence="1">The sequence shown here is derived from an EMBL/GenBank/DDBJ whole genome shotgun (WGS) entry which is preliminary data.</text>
</comment>
<proteinExistence type="predicted"/>
<dbReference type="PATRIC" id="fig|263475.3.peg.2680"/>
<keyword evidence="2" id="KW-1185">Reference proteome</keyword>
<dbReference type="EMBL" id="LILB01000008">
    <property type="protein sequence ID" value="KOO47758.1"/>
    <property type="molecule type" value="Genomic_DNA"/>
</dbReference>
<evidence type="ECO:0000313" key="1">
    <source>
        <dbReference type="EMBL" id="KOO47758.1"/>
    </source>
</evidence>